<dbReference type="Pfam" id="PF12832">
    <property type="entry name" value="MFS_1_like"/>
    <property type="match status" value="2"/>
</dbReference>
<evidence type="ECO:0000256" key="3">
    <source>
        <dbReference type="ARBA" id="ARBA00022692"/>
    </source>
</evidence>
<dbReference type="SUPFAM" id="SSF103473">
    <property type="entry name" value="MFS general substrate transporter"/>
    <property type="match status" value="1"/>
</dbReference>
<feature type="transmembrane region" description="Helical" evidence="6">
    <location>
        <begin position="378"/>
        <end position="398"/>
    </location>
</feature>
<keyword evidence="5 6" id="KW-0472">Membrane</keyword>
<feature type="transmembrane region" description="Helical" evidence="6">
    <location>
        <begin position="455"/>
        <end position="475"/>
    </location>
</feature>
<evidence type="ECO:0000256" key="1">
    <source>
        <dbReference type="ARBA" id="ARBA00004141"/>
    </source>
</evidence>
<keyword evidence="3 6" id="KW-0812">Transmembrane</keyword>
<dbReference type="PANTHER" id="PTHR16172">
    <property type="entry name" value="MAJOR FACILITATOR SUPERFAMILY DOMAIN-CONTAINING PROTEIN 6-LIKE"/>
    <property type="match status" value="1"/>
</dbReference>
<feature type="domain" description="Major facilitator superfamily associated" evidence="7">
    <location>
        <begin position="455"/>
        <end position="517"/>
    </location>
</feature>
<sequence>MSAVTPIVAIVMPPLAGMVADRIGNFKILLSIFSSLGGGAALLLLLVPVGRITFTYPEKLIMDLSCHENSYLQLSLPDTLPCSHLSSFNEANTSILTNITLESCGFVCHQSGTSIDFKNESNRILQAHSYNIIVSSFNNDTDSYFYTLKREEGYQGSIDIKEDARNHKQVQNNEHYTSSIRKLSNYTFYFPSLDMYNLSCEGESNECYFGSNNSLPGEFKDSQTMKKTFKANLKLNSENTVMIDNTVFKMSLDQRNQYDQSKISKNKFSDSTCQDMYLNEKKTIMVSVQLHNLNNALEVDNVIQLSSCQPHCIATLTRKNICTDMKKEVEYDVNLTFWVYLLVRVFIGMIGGTAFAMFEGAVIAILREQNGDYGMQRIYATMGGMISSPLSGLLIDYASRGIGYTDFRQERSLRSKGDSGNVLTNNSNENDGVFRALLRFSVGGGDEAFKNTQRVVLLMLSTAWGYIESFLFWLLQDLGASGSLMGITITVAGIAGIPLLVLSGPIIDRIGHANVSTQGWAENPRREPACGGGPEMGWSLWGSKLNHRRVMALAVRWGPGMWVQAPGVLGLQASALGVLGLWTSASPFMCFPVRSHNKHTLFQCAQLHILNVNDPITTTAQPDTSHQLGLPFTQVPHMGQRVVPTFVPLRHHASHTSKYVCGISH</sequence>
<protein>
    <recommendedName>
        <fullName evidence="7">Major facilitator superfamily associated domain-containing protein</fullName>
    </recommendedName>
</protein>
<proteinExistence type="inferred from homology"/>
<dbReference type="InterPro" id="IPR024989">
    <property type="entry name" value="MFS_assoc_dom"/>
</dbReference>
<evidence type="ECO:0000259" key="7">
    <source>
        <dbReference type="Pfam" id="PF12832"/>
    </source>
</evidence>
<evidence type="ECO:0000256" key="4">
    <source>
        <dbReference type="ARBA" id="ARBA00022989"/>
    </source>
</evidence>
<dbReference type="GO" id="GO:0016020">
    <property type="term" value="C:membrane"/>
    <property type="evidence" value="ECO:0007669"/>
    <property type="project" value="UniProtKB-SubCell"/>
</dbReference>
<reference evidence="8" key="1">
    <citation type="submission" date="2020-11" db="EMBL/GenBank/DDBJ databases">
        <authorList>
            <person name="Tran Van P."/>
        </authorList>
    </citation>
    <scope>NUCLEOTIDE SEQUENCE</scope>
</reference>
<dbReference type="Gene3D" id="1.20.1250.20">
    <property type="entry name" value="MFS general substrate transporter like domains"/>
    <property type="match status" value="1"/>
</dbReference>
<keyword evidence="4 6" id="KW-1133">Transmembrane helix</keyword>
<dbReference type="AlphaFoldDB" id="A0A7R9FZF4"/>
<comment type="similarity">
    <text evidence="2">Belongs to the major facilitator superfamily. MFSD6 family.</text>
</comment>
<feature type="transmembrane region" description="Helical" evidence="6">
    <location>
        <begin position="481"/>
        <end position="502"/>
    </location>
</feature>
<evidence type="ECO:0000313" key="8">
    <source>
        <dbReference type="EMBL" id="CAD7261145.1"/>
    </source>
</evidence>
<dbReference type="InterPro" id="IPR051717">
    <property type="entry name" value="MFS_MFSD6"/>
</dbReference>
<organism evidence="8">
    <name type="scientific">Timema shepardi</name>
    <name type="common">Walking stick</name>
    <dbReference type="NCBI Taxonomy" id="629360"/>
    <lineage>
        <taxon>Eukaryota</taxon>
        <taxon>Metazoa</taxon>
        <taxon>Ecdysozoa</taxon>
        <taxon>Arthropoda</taxon>
        <taxon>Hexapoda</taxon>
        <taxon>Insecta</taxon>
        <taxon>Pterygota</taxon>
        <taxon>Neoptera</taxon>
        <taxon>Polyneoptera</taxon>
        <taxon>Phasmatodea</taxon>
        <taxon>Timematodea</taxon>
        <taxon>Timematoidea</taxon>
        <taxon>Timematidae</taxon>
        <taxon>Timema</taxon>
    </lineage>
</organism>
<evidence type="ECO:0000256" key="6">
    <source>
        <dbReference type="SAM" id="Phobius"/>
    </source>
</evidence>
<accession>A0A7R9FZF4</accession>
<evidence type="ECO:0000256" key="5">
    <source>
        <dbReference type="ARBA" id="ARBA00023136"/>
    </source>
</evidence>
<dbReference type="InterPro" id="IPR036259">
    <property type="entry name" value="MFS_trans_sf"/>
</dbReference>
<feature type="transmembrane region" description="Helical" evidence="6">
    <location>
        <begin position="28"/>
        <end position="49"/>
    </location>
</feature>
<dbReference type="EMBL" id="OC002035">
    <property type="protein sequence ID" value="CAD7261145.1"/>
    <property type="molecule type" value="Genomic_DNA"/>
</dbReference>
<feature type="domain" description="Major facilitator superfamily associated" evidence="7">
    <location>
        <begin position="2"/>
        <end position="401"/>
    </location>
</feature>
<evidence type="ECO:0000256" key="2">
    <source>
        <dbReference type="ARBA" id="ARBA00005241"/>
    </source>
</evidence>
<comment type="subcellular location">
    <subcellularLocation>
        <location evidence="1">Membrane</location>
        <topology evidence="1">Multi-pass membrane protein</topology>
    </subcellularLocation>
</comment>
<feature type="transmembrane region" description="Helical" evidence="6">
    <location>
        <begin position="335"/>
        <end position="358"/>
    </location>
</feature>
<dbReference type="PANTHER" id="PTHR16172:SF35">
    <property type="entry name" value="MAJOR FACILITATOR SUPERFAMILY (MFS) PROFILE DOMAIN-CONTAINING PROTEIN"/>
    <property type="match status" value="1"/>
</dbReference>
<gene>
    <name evidence="8" type="ORF">TSIB3V08_LOCUS5291</name>
</gene>
<name>A0A7R9FZF4_TIMSH</name>